<gene>
    <name evidence="2" type="ORF">METZ01_LOCUS239445</name>
</gene>
<keyword evidence="1" id="KW-1133">Transmembrane helix</keyword>
<keyword evidence="1" id="KW-0472">Membrane</keyword>
<evidence type="ECO:0000256" key="1">
    <source>
        <dbReference type="SAM" id="Phobius"/>
    </source>
</evidence>
<organism evidence="2">
    <name type="scientific">marine metagenome</name>
    <dbReference type="NCBI Taxonomy" id="408172"/>
    <lineage>
        <taxon>unclassified sequences</taxon>
        <taxon>metagenomes</taxon>
        <taxon>ecological metagenomes</taxon>
    </lineage>
</organism>
<keyword evidence="1" id="KW-0812">Transmembrane</keyword>
<dbReference type="AlphaFoldDB" id="A0A382HJB7"/>
<feature type="transmembrane region" description="Helical" evidence="1">
    <location>
        <begin position="12"/>
        <end position="32"/>
    </location>
</feature>
<protein>
    <recommendedName>
        <fullName evidence="3">Acyltransferase 3 domain-containing protein</fullName>
    </recommendedName>
</protein>
<name>A0A382HJB7_9ZZZZ</name>
<dbReference type="EMBL" id="UINC01061233">
    <property type="protein sequence ID" value="SVB86591.1"/>
    <property type="molecule type" value="Genomic_DNA"/>
</dbReference>
<proteinExistence type="predicted"/>
<accession>A0A382HJB7</accession>
<feature type="transmembrane region" description="Helical" evidence="1">
    <location>
        <begin position="44"/>
        <end position="62"/>
    </location>
</feature>
<feature type="non-terminal residue" evidence="2">
    <location>
        <position position="63"/>
    </location>
</feature>
<evidence type="ECO:0008006" key="3">
    <source>
        <dbReference type="Google" id="ProtNLM"/>
    </source>
</evidence>
<sequence>MRRYDVDWLRVLALGLLIIYHISVVFQPWAYFIYFVQSEKPVESIWLAMGLINIWRIPLLFII</sequence>
<reference evidence="2" key="1">
    <citation type="submission" date="2018-05" db="EMBL/GenBank/DDBJ databases">
        <authorList>
            <person name="Lanie J.A."/>
            <person name="Ng W.-L."/>
            <person name="Kazmierczak K.M."/>
            <person name="Andrzejewski T.M."/>
            <person name="Davidsen T.M."/>
            <person name="Wayne K.J."/>
            <person name="Tettelin H."/>
            <person name="Glass J.I."/>
            <person name="Rusch D."/>
            <person name="Podicherti R."/>
            <person name="Tsui H.-C.T."/>
            <person name="Winkler M.E."/>
        </authorList>
    </citation>
    <scope>NUCLEOTIDE SEQUENCE</scope>
</reference>
<evidence type="ECO:0000313" key="2">
    <source>
        <dbReference type="EMBL" id="SVB86591.1"/>
    </source>
</evidence>